<keyword evidence="2" id="KW-0547">Nucleotide-binding</keyword>
<keyword evidence="8" id="KW-1185">Reference proteome</keyword>
<protein>
    <submittedName>
        <fullName evidence="7">Uncharacterized ABC-type transport system, ATPase component</fullName>
        <ecNumber evidence="7">3.6.3.-</ecNumber>
    </submittedName>
</protein>
<evidence type="ECO:0000313" key="8">
    <source>
        <dbReference type="Proteomes" id="UP000199032"/>
    </source>
</evidence>
<proteinExistence type="inferred from homology"/>
<dbReference type="InterPro" id="IPR003593">
    <property type="entry name" value="AAA+_ATPase"/>
</dbReference>
<dbReference type="GO" id="GO:0022857">
    <property type="term" value="F:transmembrane transporter activity"/>
    <property type="evidence" value="ECO:0007669"/>
    <property type="project" value="UniProtKB-ARBA"/>
</dbReference>
<dbReference type="CDD" id="cd03255">
    <property type="entry name" value="ABC_MJ0796_LolCDE_FtsE"/>
    <property type="match status" value="1"/>
</dbReference>
<evidence type="ECO:0000256" key="4">
    <source>
        <dbReference type="ARBA" id="ARBA00038388"/>
    </source>
</evidence>
<dbReference type="PROSITE" id="PS00211">
    <property type="entry name" value="ABC_TRANSPORTER_1"/>
    <property type="match status" value="1"/>
</dbReference>
<dbReference type="InterPro" id="IPR017911">
    <property type="entry name" value="MacB-like_ATP-bd"/>
</dbReference>
<dbReference type="InterPro" id="IPR003439">
    <property type="entry name" value="ABC_transporter-like_ATP-bd"/>
</dbReference>
<dbReference type="RefSeq" id="WP_090744626.1">
    <property type="nucleotide sequence ID" value="NZ_CZQA01000001.1"/>
</dbReference>
<sequence length="258" mass="27400">MISVQQVSMVLVAAGQAVTILDRISFTIPAQQSVAIVGPSGSGKSTLLGLMAGLDHPTSGSIILDGTDITTMTESRMAQFRREKIGYIFQSFHLIPTLTAIENVGVPLELSGEKRAGDRAAELLSAVGLSDRMGHYPVQLSGGEQQRVAVARAFACRPPILLADEPTGNLDSATGAQVVELLLSLHRDHGTTLVLVTHDVALAALMQRVLSLRDGRVESDTRPSPVEITDGIAPDALVNHPPYGTEHPTSVLPSRFRS</sequence>
<evidence type="ECO:0000256" key="2">
    <source>
        <dbReference type="ARBA" id="ARBA00022741"/>
    </source>
</evidence>
<comment type="similarity">
    <text evidence="4">Belongs to the ABC transporter superfamily. Macrolide exporter (TC 3.A.1.122) family.</text>
</comment>
<dbReference type="InterPro" id="IPR027417">
    <property type="entry name" value="P-loop_NTPase"/>
</dbReference>
<evidence type="ECO:0000256" key="3">
    <source>
        <dbReference type="ARBA" id="ARBA00022840"/>
    </source>
</evidence>
<dbReference type="SMART" id="SM00382">
    <property type="entry name" value="AAA"/>
    <property type="match status" value="1"/>
</dbReference>
<dbReference type="STRING" id="1742972.COMA1_11037"/>
<dbReference type="AlphaFoldDB" id="A0A0S4L9G1"/>
<name>A0A0S4L9G1_9BACT</name>
<feature type="region of interest" description="Disordered" evidence="5">
    <location>
        <begin position="216"/>
        <end position="258"/>
    </location>
</feature>
<dbReference type="FunFam" id="3.40.50.300:FF:000032">
    <property type="entry name" value="Export ABC transporter ATP-binding protein"/>
    <property type="match status" value="1"/>
</dbReference>
<evidence type="ECO:0000259" key="6">
    <source>
        <dbReference type="PROSITE" id="PS50893"/>
    </source>
</evidence>
<evidence type="ECO:0000313" key="7">
    <source>
        <dbReference type="EMBL" id="CUS33229.1"/>
    </source>
</evidence>
<dbReference type="GO" id="GO:0016887">
    <property type="term" value="F:ATP hydrolysis activity"/>
    <property type="evidence" value="ECO:0007669"/>
    <property type="project" value="InterPro"/>
</dbReference>
<dbReference type="EC" id="3.6.3.-" evidence="7"/>
<dbReference type="PANTHER" id="PTHR24220">
    <property type="entry name" value="IMPORT ATP-BINDING PROTEIN"/>
    <property type="match status" value="1"/>
</dbReference>
<dbReference type="SUPFAM" id="SSF52540">
    <property type="entry name" value="P-loop containing nucleoside triphosphate hydrolases"/>
    <property type="match status" value="1"/>
</dbReference>
<dbReference type="PROSITE" id="PS50893">
    <property type="entry name" value="ABC_TRANSPORTER_2"/>
    <property type="match status" value="1"/>
</dbReference>
<dbReference type="PANTHER" id="PTHR24220:SF659">
    <property type="entry name" value="TRANSPORTER, PUTATIVE-RELATED"/>
    <property type="match status" value="1"/>
</dbReference>
<dbReference type="EMBL" id="CZQA01000001">
    <property type="protein sequence ID" value="CUS33229.1"/>
    <property type="molecule type" value="Genomic_DNA"/>
</dbReference>
<evidence type="ECO:0000256" key="5">
    <source>
        <dbReference type="SAM" id="MobiDB-lite"/>
    </source>
</evidence>
<dbReference type="Pfam" id="PF00005">
    <property type="entry name" value="ABC_tran"/>
    <property type="match status" value="1"/>
</dbReference>
<dbReference type="GO" id="GO:0005886">
    <property type="term" value="C:plasma membrane"/>
    <property type="evidence" value="ECO:0007669"/>
    <property type="project" value="TreeGrafter"/>
</dbReference>
<dbReference type="GO" id="GO:0005524">
    <property type="term" value="F:ATP binding"/>
    <property type="evidence" value="ECO:0007669"/>
    <property type="project" value="UniProtKB-KW"/>
</dbReference>
<accession>A0A0S4L9G1</accession>
<keyword evidence="7" id="KW-0378">Hydrolase</keyword>
<keyword evidence="3" id="KW-0067">ATP-binding</keyword>
<feature type="domain" description="ABC transporter" evidence="6">
    <location>
        <begin position="2"/>
        <end position="239"/>
    </location>
</feature>
<dbReference type="Proteomes" id="UP000199032">
    <property type="component" value="Unassembled WGS sequence"/>
</dbReference>
<reference evidence="7 8" key="1">
    <citation type="submission" date="2015-10" db="EMBL/GenBank/DDBJ databases">
        <authorList>
            <person name="Gilbert D.G."/>
        </authorList>
    </citation>
    <scope>NUCLEOTIDE SEQUENCE [LARGE SCALE GENOMIC DNA]</scope>
    <source>
        <strain evidence="7">COMA1</strain>
    </source>
</reference>
<organism evidence="7 8">
    <name type="scientific">Candidatus Nitrospira nitrosa</name>
    <dbReference type="NCBI Taxonomy" id="1742972"/>
    <lineage>
        <taxon>Bacteria</taxon>
        <taxon>Pseudomonadati</taxon>
        <taxon>Nitrospirota</taxon>
        <taxon>Nitrospiria</taxon>
        <taxon>Nitrospirales</taxon>
        <taxon>Nitrospiraceae</taxon>
        <taxon>Nitrospira</taxon>
    </lineage>
</organism>
<dbReference type="Gene3D" id="3.40.50.300">
    <property type="entry name" value="P-loop containing nucleotide triphosphate hydrolases"/>
    <property type="match status" value="1"/>
</dbReference>
<gene>
    <name evidence="7" type="primary">ybbA</name>
    <name evidence="7" type="ORF">COMA1_11037</name>
</gene>
<dbReference type="OrthoDB" id="9791546at2"/>
<evidence type="ECO:0000256" key="1">
    <source>
        <dbReference type="ARBA" id="ARBA00022448"/>
    </source>
</evidence>
<dbReference type="GO" id="GO:0098796">
    <property type="term" value="C:membrane protein complex"/>
    <property type="evidence" value="ECO:0007669"/>
    <property type="project" value="UniProtKB-ARBA"/>
</dbReference>
<keyword evidence="1" id="KW-0813">Transport</keyword>
<dbReference type="InterPro" id="IPR017871">
    <property type="entry name" value="ABC_transporter-like_CS"/>
</dbReference>
<dbReference type="InterPro" id="IPR015854">
    <property type="entry name" value="ABC_transpr_LolD-like"/>
</dbReference>